<gene>
    <name evidence="1" type="ORF">SAMEA2259716_05867</name>
</gene>
<evidence type="ECO:0000313" key="2">
    <source>
        <dbReference type="Proteomes" id="UP000190074"/>
    </source>
</evidence>
<proteinExistence type="predicted"/>
<evidence type="ECO:0000313" key="1">
    <source>
        <dbReference type="EMBL" id="SKN09541.1"/>
    </source>
</evidence>
<dbReference type="Proteomes" id="UP000190074">
    <property type="component" value="Unassembled WGS sequence"/>
</dbReference>
<reference evidence="1 2" key="1">
    <citation type="submission" date="2016-11" db="EMBL/GenBank/DDBJ databases">
        <authorList>
            <consortium name="Pathogen Informatics"/>
        </authorList>
    </citation>
    <scope>NUCLEOTIDE SEQUENCE [LARGE SCALE GENOMIC DNA]</scope>
    <source>
        <strain evidence="1 2">911</strain>
    </source>
</reference>
<sequence length="97" mass="10677">MTSRPQFHVAIASATTGATTMADTVTWRTPVVIPTMVSRTESHISPISRYRHHRLTEVKSFTVRKVNIAPYRAKMKGRCSNGNCAAHSSIATPARNP</sequence>
<dbReference type="EMBL" id="FVGW01000046">
    <property type="protein sequence ID" value="SKN09541.1"/>
    <property type="molecule type" value="Genomic_DNA"/>
</dbReference>
<organism evidence="1 2">
    <name type="scientific">Mycobacteroides abscessus subsp. massiliense</name>
    <dbReference type="NCBI Taxonomy" id="1962118"/>
    <lineage>
        <taxon>Bacteria</taxon>
        <taxon>Bacillati</taxon>
        <taxon>Actinomycetota</taxon>
        <taxon>Actinomycetes</taxon>
        <taxon>Mycobacteriales</taxon>
        <taxon>Mycobacteriaceae</taxon>
        <taxon>Mycobacteroides</taxon>
        <taxon>Mycobacteroides abscessus</taxon>
    </lineage>
</organism>
<accession>A0A1T8VWR7</accession>
<name>A0A1T8VWR7_9MYCO</name>
<protein>
    <submittedName>
        <fullName evidence="1">Uncharacterized protein</fullName>
    </submittedName>
</protein>
<dbReference type="AlphaFoldDB" id="A0A1T8VWR7"/>